<dbReference type="FunFam" id="2.30.30.100:FF:000028">
    <property type="entry name" value="N-alpha-acetyltransferase 38, NatC auxiliary subunit"/>
    <property type="match status" value="1"/>
</dbReference>
<dbReference type="PANTHER" id="PTHR10701:SF5">
    <property type="entry name" value="N-ALPHA-ACETYLTRANSFERASE 38, NATC AUXILIARY SUBUNIT"/>
    <property type="match status" value="1"/>
</dbReference>
<dbReference type="Pfam" id="PF01423">
    <property type="entry name" value="LSM"/>
    <property type="match status" value="1"/>
</dbReference>
<feature type="region of interest" description="Disordered" evidence="2">
    <location>
        <begin position="1"/>
        <end position="42"/>
    </location>
</feature>
<evidence type="ECO:0000256" key="1">
    <source>
        <dbReference type="ARBA" id="ARBA00006850"/>
    </source>
</evidence>
<feature type="domain" description="Sm" evidence="3">
    <location>
        <begin position="41"/>
        <end position="119"/>
    </location>
</feature>
<name>A0ABD1F267_HYPHA</name>
<dbReference type="InterPro" id="IPR034110">
    <property type="entry name" value="LSMD1_Sm"/>
</dbReference>
<gene>
    <name evidence="4" type="ORF">ABEB36_004098</name>
</gene>
<dbReference type="EMBL" id="JBDJPC010000003">
    <property type="protein sequence ID" value="KAL1509343.1"/>
    <property type="molecule type" value="Genomic_DNA"/>
</dbReference>
<dbReference type="CDD" id="cd06168">
    <property type="entry name" value="LSMD1"/>
    <property type="match status" value="1"/>
</dbReference>
<accession>A0ABD1F267</accession>
<comment type="caution">
    <text evidence="4">The sequence shown here is derived from an EMBL/GenBank/DDBJ whole genome shotgun (WGS) entry which is preliminary data.</text>
</comment>
<feature type="compositionally biased region" description="Polar residues" evidence="2">
    <location>
        <begin position="1"/>
        <end position="11"/>
    </location>
</feature>
<evidence type="ECO:0000313" key="4">
    <source>
        <dbReference type="EMBL" id="KAL1509343.1"/>
    </source>
</evidence>
<dbReference type="PROSITE" id="PS52002">
    <property type="entry name" value="SM"/>
    <property type="match status" value="1"/>
</dbReference>
<dbReference type="SMART" id="SM00651">
    <property type="entry name" value="Sm"/>
    <property type="match status" value="1"/>
</dbReference>
<reference evidence="4 5" key="1">
    <citation type="submission" date="2024-05" db="EMBL/GenBank/DDBJ databases">
        <title>Genetic variation in Jamaican populations of the coffee berry borer (Hypothenemus hampei).</title>
        <authorList>
            <person name="Errbii M."/>
            <person name="Myrie A."/>
        </authorList>
    </citation>
    <scope>NUCLEOTIDE SEQUENCE [LARGE SCALE GENOMIC DNA]</scope>
    <source>
        <strain evidence="4">JA-Hopewell-2020-01-JO</strain>
        <tissue evidence="4">Whole body</tissue>
    </source>
</reference>
<dbReference type="Gene3D" id="2.30.30.100">
    <property type="match status" value="1"/>
</dbReference>
<dbReference type="SUPFAM" id="SSF50182">
    <property type="entry name" value="Sm-like ribonucleoproteins"/>
    <property type="match status" value="1"/>
</dbReference>
<evidence type="ECO:0000313" key="5">
    <source>
        <dbReference type="Proteomes" id="UP001566132"/>
    </source>
</evidence>
<comment type="similarity">
    <text evidence="1">Belongs to the snRNP Sm proteins family.</text>
</comment>
<proteinExistence type="inferred from homology"/>
<keyword evidence="5" id="KW-1185">Reference proteome</keyword>
<dbReference type="PANTHER" id="PTHR10701">
    <property type="entry name" value="SMALL NUCLEAR RIBONUCLEOPROTEIN-ASSOCIATED PROTEIN B AND N"/>
    <property type="match status" value="1"/>
</dbReference>
<dbReference type="InterPro" id="IPR047575">
    <property type="entry name" value="Sm"/>
</dbReference>
<protein>
    <recommendedName>
        <fullName evidence="3">Sm domain-containing protein</fullName>
    </recommendedName>
</protein>
<evidence type="ECO:0000256" key="2">
    <source>
        <dbReference type="SAM" id="MobiDB-lite"/>
    </source>
</evidence>
<dbReference type="InterPro" id="IPR050914">
    <property type="entry name" value="snRNP_SmB/NAA38-like"/>
</dbReference>
<dbReference type="AlphaFoldDB" id="A0ABD1F267"/>
<evidence type="ECO:0000259" key="3">
    <source>
        <dbReference type="PROSITE" id="PS52002"/>
    </source>
</evidence>
<dbReference type="InterPro" id="IPR010920">
    <property type="entry name" value="LSM_dom_sf"/>
</dbReference>
<dbReference type="InterPro" id="IPR001163">
    <property type="entry name" value="Sm_dom_euk/arc"/>
</dbReference>
<dbReference type="Proteomes" id="UP001566132">
    <property type="component" value="Unassembled WGS sequence"/>
</dbReference>
<sequence length="133" mass="14619">MEQNDSSSGSNRESEDDETSDFEHEAHYSVPPVPKPINTSPGAQKLRSWLNKSFKIKMTDGRVLIGVFLCTDRDANIILGSCSEYLPADSTVSNEEPRMLGLVMIPGKHIVSISIDVNGPKMLSPDLIENLCI</sequence>
<organism evidence="4 5">
    <name type="scientific">Hypothenemus hampei</name>
    <name type="common">Coffee berry borer</name>
    <dbReference type="NCBI Taxonomy" id="57062"/>
    <lineage>
        <taxon>Eukaryota</taxon>
        <taxon>Metazoa</taxon>
        <taxon>Ecdysozoa</taxon>
        <taxon>Arthropoda</taxon>
        <taxon>Hexapoda</taxon>
        <taxon>Insecta</taxon>
        <taxon>Pterygota</taxon>
        <taxon>Neoptera</taxon>
        <taxon>Endopterygota</taxon>
        <taxon>Coleoptera</taxon>
        <taxon>Polyphaga</taxon>
        <taxon>Cucujiformia</taxon>
        <taxon>Curculionidae</taxon>
        <taxon>Scolytinae</taxon>
        <taxon>Hypothenemus</taxon>
    </lineage>
</organism>